<reference evidence="3" key="1">
    <citation type="submission" date="2025-08" db="UniProtKB">
        <authorList>
            <consortium name="RefSeq"/>
        </authorList>
    </citation>
    <scope>IDENTIFICATION</scope>
    <source>
        <tissue evidence="3">Thorax and Abdomen</tissue>
    </source>
</reference>
<evidence type="ECO:0000256" key="1">
    <source>
        <dbReference type="SAM" id="MobiDB-lite"/>
    </source>
</evidence>
<dbReference type="KEGG" id="nlo:107217411"/>
<dbReference type="GeneID" id="107217411"/>
<dbReference type="InParanoid" id="A0A6J0B5U4"/>
<name>A0A6J0B5U4_NEOLC</name>
<dbReference type="Proteomes" id="UP000829291">
    <property type="component" value="Chromosome 7"/>
</dbReference>
<dbReference type="AlphaFoldDB" id="A0A6J0B5U4"/>
<feature type="compositionally biased region" description="Polar residues" evidence="1">
    <location>
        <begin position="591"/>
        <end position="607"/>
    </location>
</feature>
<gene>
    <name evidence="3" type="primary">LOC107217411</name>
</gene>
<evidence type="ECO:0000313" key="3">
    <source>
        <dbReference type="RefSeq" id="XP_015510419.2"/>
    </source>
</evidence>
<sequence>MLEFCPLCDKNGYKKKLVLFQINFEEATWLCESPECPWPFGYQEFRFVERKVGETWSASWEQPKPAIVIKSSEPVHISLNELGLDTPPVTPGSGYEVAQKESSTGDSTCSAISLNLSTNSVVNFTSHPRSKSNCNKLQGSVTSECGSIDGESIEIRLSSEEEVSPHTTKTNVHSFKNAETLNNDNQRLGGTVNSSKPNSDFSLENDVNLESLSKSRLASQEFINACDVAEAATESLFNIGKPLVNKPAAKVIDNHKILNNLDNVNSDSTVKCKEWLNSNTKTTINKESSLPDVDSKKKVIVYRIETLPQKLGTRVLTASKEDTSSAKQFPKFQIIQKSSVKPVGTAIFPNQRNSNRFLPIVVTNLPQKNYTVPLVVRNKNQKTLGDSMQNVNIVEKNKIDHITAGDRLIPQNVTVQKNCSSMIKVEQKTVVIDGLPPINVSYEIPSFIEECNGFQSSKCSNETKNEKMDIHSGQETVADNSIFSINTKVESVADYETKDSPSATGIPTKIDTGPMKKPLKRTINKINKYEGFNFESLKKKFKSNAGHRSDENNKTSVPDASSHDNADTCSDSTSTSETSCATTVTVDSKSESVGSSNNGNPKSTSGMGNIGMAISSSDSKSKTMFTLENDAVLDSNLSLDMVLDDLLLNESENLPQTFGDDWLTSLFD</sequence>
<feature type="region of interest" description="Disordered" evidence="1">
    <location>
        <begin position="542"/>
        <end position="613"/>
    </location>
</feature>
<evidence type="ECO:0000313" key="2">
    <source>
        <dbReference type="Proteomes" id="UP000829291"/>
    </source>
</evidence>
<organism evidence="3">
    <name type="scientific">Neodiprion lecontei</name>
    <name type="common">Redheaded pine sawfly</name>
    <dbReference type="NCBI Taxonomy" id="441921"/>
    <lineage>
        <taxon>Eukaryota</taxon>
        <taxon>Metazoa</taxon>
        <taxon>Ecdysozoa</taxon>
        <taxon>Arthropoda</taxon>
        <taxon>Hexapoda</taxon>
        <taxon>Insecta</taxon>
        <taxon>Pterygota</taxon>
        <taxon>Neoptera</taxon>
        <taxon>Endopterygota</taxon>
        <taxon>Hymenoptera</taxon>
        <taxon>Tenthredinoidea</taxon>
        <taxon>Diprionidae</taxon>
        <taxon>Diprioninae</taxon>
        <taxon>Neodiprion</taxon>
    </lineage>
</organism>
<keyword evidence="2" id="KW-1185">Reference proteome</keyword>
<dbReference type="RefSeq" id="XP_015510419.2">
    <property type="nucleotide sequence ID" value="XM_015654933.2"/>
</dbReference>
<feature type="region of interest" description="Disordered" evidence="1">
    <location>
        <begin position="495"/>
        <end position="516"/>
    </location>
</feature>
<feature type="compositionally biased region" description="Low complexity" evidence="1">
    <location>
        <begin position="567"/>
        <end position="586"/>
    </location>
</feature>
<feature type="region of interest" description="Disordered" evidence="1">
    <location>
        <begin position="182"/>
        <end position="202"/>
    </location>
</feature>
<dbReference type="OrthoDB" id="6160353at2759"/>
<accession>A0A6J0B5U4</accession>
<proteinExistence type="predicted"/>
<protein>
    <submittedName>
        <fullName evidence="3">Uncharacterized protein LOC107217411 isoform X1</fullName>
    </submittedName>
</protein>